<dbReference type="RefSeq" id="YP_001522884.1">
    <property type="nucleotide sequence ID" value="NC_009936.1"/>
</dbReference>
<name>Q0E5X1_9CAUD</name>
<proteinExistence type="predicted"/>
<protein>
    <submittedName>
        <fullName evidence="1">Capsid protein</fullName>
    </submittedName>
</protein>
<accession>Q0E5X1</accession>
<gene>
    <name evidence="1" type="primary">gp43</name>
</gene>
<keyword evidence="2" id="KW-1185">Reference proteome</keyword>
<dbReference type="KEGG" id="vg:5687476"/>
<evidence type="ECO:0000313" key="2">
    <source>
        <dbReference type="Proteomes" id="UP000002089"/>
    </source>
</evidence>
<dbReference type="Proteomes" id="UP000002089">
    <property type="component" value="Segment"/>
</dbReference>
<reference evidence="1 2" key="1">
    <citation type="journal article" date="2006" name="J. Bacteriol.">
        <title>Genomic analysis of Pseudomonas aeruginosa phages LKD16 and LKA1: establishment of the phiKMV subgroup within the T7 supergroup.</title>
        <authorList>
            <person name="Ceyssens P.J."/>
            <person name="Lavigne R."/>
            <person name="Mattheus W."/>
            <person name="Chibeu A."/>
            <person name="Hertveldt K."/>
            <person name="Mast J."/>
            <person name="Robben J."/>
            <person name="Volckaert G."/>
        </authorList>
    </citation>
    <scope>NUCLEOTIDE SEQUENCE</scope>
</reference>
<sequence>MTYPAANTHTRPGWGGANSDVSLHIEEHLGLVDASFMYSSKFASWMNVRSLRGTNQLRVDRVGASTIAGRKAGEELVVQKNVSDKLNLTVDTVLYARHFFDKFDEWTSNLDVRKETAREDGIALARQYDQACIIQLQKCGDFLAPAHLKPAFHDGILLPSTISGLAADAAADADVLVAAHRQGVEAMVFRDLGDQLMSEGVTLLDPVIFSFLLEHDRLMNVEFGAKEGGNSFVGGRIAMLNGVRVVETPRFPQSAITANALGADFNVTDAEVRRKMITFIPSMALISAQVHPVSAQFWEEKKDFGHYLDTFQSYNIGQRRPDAVAVHDITVTNP</sequence>
<organism evidence="1 2">
    <name type="scientific">Pseudomonas phage LKA1</name>
    <dbReference type="NCBI Taxonomy" id="386793"/>
    <lineage>
        <taxon>Viruses</taxon>
        <taxon>Duplodnaviria</taxon>
        <taxon>Heunggongvirae</taxon>
        <taxon>Uroviricota</taxon>
        <taxon>Caudoviricetes</taxon>
        <taxon>Autographivirales</taxon>
        <taxon>Autoscriptoviridae</taxon>
        <taxon>Stubburvirus</taxon>
        <taxon>Stubburvirus LKA1</taxon>
    </lineage>
</organism>
<dbReference type="OrthoDB" id="10107at10239"/>
<dbReference type="EMBL" id="AM265639">
    <property type="protein sequence ID" value="CAK25011.1"/>
    <property type="molecule type" value="Genomic_DNA"/>
</dbReference>
<evidence type="ECO:0000313" key="1">
    <source>
        <dbReference type="EMBL" id="CAK25011.1"/>
    </source>
</evidence>
<dbReference type="GeneID" id="5687476"/>